<evidence type="ECO:0000313" key="2">
    <source>
        <dbReference type="EMBL" id="UFP96264.1"/>
    </source>
</evidence>
<proteinExistence type="predicted"/>
<keyword evidence="3" id="KW-1185">Reference proteome</keyword>
<name>A0ABY3PS52_9CYAN</name>
<accession>A0ABY3PS52</accession>
<dbReference type="EMBL" id="CP063845">
    <property type="protein sequence ID" value="UFP96264.1"/>
    <property type="molecule type" value="Genomic_DNA"/>
</dbReference>
<evidence type="ECO:0000313" key="3">
    <source>
        <dbReference type="Proteomes" id="UP001054846"/>
    </source>
</evidence>
<organism evidence="2 3">
    <name type="scientific">Gloeobacter morelensis MG652769</name>
    <dbReference type="NCBI Taxonomy" id="2781736"/>
    <lineage>
        <taxon>Bacteria</taxon>
        <taxon>Bacillati</taxon>
        <taxon>Cyanobacteriota</taxon>
        <taxon>Cyanophyceae</taxon>
        <taxon>Gloeobacterales</taxon>
        <taxon>Gloeobacteraceae</taxon>
        <taxon>Gloeobacter</taxon>
        <taxon>Gloeobacter morelensis</taxon>
    </lineage>
</organism>
<protein>
    <submittedName>
        <fullName evidence="2">Uncharacterized protein</fullName>
    </submittedName>
</protein>
<reference evidence="2 3" key="1">
    <citation type="journal article" date="2021" name="Genome Biol. Evol.">
        <title>Complete Genome Sequencing of a Novel Gloeobacter Species from a Waterfall Cave in Mexico.</title>
        <authorList>
            <person name="Saw J.H."/>
            <person name="Cardona T."/>
            <person name="Montejano G."/>
        </authorList>
    </citation>
    <scope>NUCLEOTIDE SEQUENCE [LARGE SCALE GENOMIC DNA]</scope>
    <source>
        <strain evidence="2">MG652769</strain>
    </source>
</reference>
<keyword evidence="1" id="KW-0812">Transmembrane</keyword>
<feature type="transmembrane region" description="Helical" evidence="1">
    <location>
        <begin position="6"/>
        <end position="28"/>
    </location>
</feature>
<sequence>MERQPVRIELFLHLLITGGLLITGLLVARQVKLLTLPGVAAAETVVYDLPEVVVRPGR</sequence>
<dbReference type="RefSeq" id="WP_230843509.1">
    <property type="nucleotide sequence ID" value="NZ_CP063845.1"/>
</dbReference>
<evidence type="ECO:0000256" key="1">
    <source>
        <dbReference type="SAM" id="Phobius"/>
    </source>
</evidence>
<dbReference type="Proteomes" id="UP001054846">
    <property type="component" value="Chromosome"/>
</dbReference>
<keyword evidence="1" id="KW-0472">Membrane</keyword>
<keyword evidence="1" id="KW-1133">Transmembrane helix</keyword>
<gene>
    <name evidence="2" type="ORF">ISF26_08680</name>
</gene>